<dbReference type="SUPFAM" id="SSF53756">
    <property type="entry name" value="UDP-Glycosyltransferase/glycogen phosphorylase"/>
    <property type="match status" value="1"/>
</dbReference>
<dbReference type="InterPro" id="IPR003331">
    <property type="entry name" value="UDP_GlcNAc_Epimerase_2_dom"/>
</dbReference>
<sequence length="358" mass="39962">MKISIILGTRPEIIKMSPIIRNCEKLGLDYFILHTGQHYSYTMDSVFFEQLELPDAKYNLDVGSGSHAEQTGKMLIGIEKILQREEPDVVLVEGDTNTVLAGALAAVKIGLPVGHVEAGLRSFDMNMPEEINRILADHSSNYLFAPTQKSKQILIGEGIDEENIFVTGNTIVDAVFQNLELCKRKNSVLNNLHLESGNYILATVHRQENVDDEARFRDIIEGLEKTRELGFDIIYPIHPRARKNLNRFRLELNCVKLIEPLDYLSFLQLESNARLVLTDSGGVQEEACILGVPCVTLRDNTERPETLDVGANVLAGSNPNEIVGKSKLMLNHNACWENPFGDGTAGGQIIQLLMKEFF</sequence>
<dbReference type="AlphaFoldDB" id="A0A0M0BS74"/>
<dbReference type="Gene3D" id="3.40.50.2000">
    <property type="entry name" value="Glycogen Phosphorylase B"/>
    <property type="match status" value="2"/>
</dbReference>
<organism evidence="2 3">
    <name type="scientific">miscellaneous Crenarchaeota group-1 archaeon SG8-32-1</name>
    <dbReference type="NCBI Taxonomy" id="1685124"/>
    <lineage>
        <taxon>Archaea</taxon>
        <taxon>Candidatus Bathyarchaeota</taxon>
        <taxon>MCG-1</taxon>
    </lineage>
</organism>
<gene>
    <name evidence="2" type="ORF">AC477_04170</name>
</gene>
<proteinExistence type="predicted"/>
<dbReference type="PANTHER" id="PTHR43174:SF1">
    <property type="entry name" value="UDP-N-ACETYLGLUCOSAMINE 2-EPIMERASE"/>
    <property type="match status" value="1"/>
</dbReference>
<dbReference type="Pfam" id="PF02350">
    <property type="entry name" value="Epimerase_2"/>
    <property type="match status" value="1"/>
</dbReference>
<evidence type="ECO:0000259" key="1">
    <source>
        <dbReference type="Pfam" id="PF02350"/>
    </source>
</evidence>
<comment type="caution">
    <text evidence="2">The sequence shown here is derived from an EMBL/GenBank/DDBJ whole genome shotgun (WGS) entry which is preliminary data.</text>
</comment>
<dbReference type="NCBIfam" id="TIGR00236">
    <property type="entry name" value="wecB"/>
    <property type="match status" value="1"/>
</dbReference>
<feature type="domain" description="UDP-N-acetylglucosamine 2-epimerase" evidence="1">
    <location>
        <begin position="27"/>
        <end position="353"/>
    </location>
</feature>
<evidence type="ECO:0000313" key="3">
    <source>
        <dbReference type="Proteomes" id="UP000037237"/>
    </source>
</evidence>
<dbReference type="Proteomes" id="UP000037237">
    <property type="component" value="Unassembled WGS sequence"/>
</dbReference>
<protein>
    <submittedName>
        <fullName evidence="2">UDP-N-acetylglucosamine 2-epimerase</fullName>
    </submittedName>
</protein>
<dbReference type="EMBL" id="LFWU01000099">
    <property type="protein sequence ID" value="KON31437.1"/>
    <property type="molecule type" value="Genomic_DNA"/>
</dbReference>
<reference evidence="2 3" key="1">
    <citation type="submission" date="2015-06" db="EMBL/GenBank/DDBJ databases">
        <title>New insights into the roles of widespread benthic archaea in carbon and nitrogen cycling.</title>
        <authorList>
            <person name="Lazar C.S."/>
            <person name="Baker B.J."/>
            <person name="Seitz K.W."/>
            <person name="Hyde A.S."/>
            <person name="Dick G.J."/>
            <person name="Hinrichs K.-U."/>
            <person name="Teske A.P."/>
        </authorList>
    </citation>
    <scope>NUCLEOTIDE SEQUENCE [LARGE SCALE GENOMIC DNA]</scope>
    <source>
        <strain evidence="2">SG8-32-1</strain>
    </source>
</reference>
<dbReference type="PATRIC" id="fig|1685124.3.peg.820"/>
<dbReference type="CDD" id="cd03786">
    <property type="entry name" value="GTB_UDP-GlcNAc_2-Epimerase"/>
    <property type="match status" value="1"/>
</dbReference>
<dbReference type="InterPro" id="IPR029767">
    <property type="entry name" value="WecB-like"/>
</dbReference>
<dbReference type="PANTHER" id="PTHR43174">
    <property type="entry name" value="UDP-N-ACETYLGLUCOSAMINE 2-EPIMERASE"/>
    <property type="match status" value="1"/>
</dbReference>
<evidence type="ECO:0000313" key="2">
    <source>
        <dbReference type="EMBL" id="KON31437.1"/>
    </source>
</evidence>
<name>A0A0M0BS74_9ARCH</name>
<accession>A0A0M0BS74</accession>